<dbReference type="Proteomes" id="UP000618943">
    <property type="component" value="Unassembled WGS sequence"/>
</dbReference>
<dbReference type="PANTHER" id="PTHR43046">
    <property type="entry name" value="GDP-MANNOSE MANNOSYL HYDROLASE"/>
    <property type="match status" value="1"/>
</dbReference>
<dbReference type="GO" id="GO:0016787">
    <property type="term" value="F:hydrolase activity"/>
    <property type="evidence" value="ECO:0007669"/>
    <property type="project" value="UniProtKB-KW"/>
</dbReference>
<evidence type="ECO:0000259" key="5">
    <source>
        <dbReference type="PROSITE" id="PS51462"/>
    </source>
</evidence>
<dbReference type="EMBL" id="JAEOAH010000008">
    <property type="protein sequence ID" value="MBK3494999.1"/>
    <property type="molecule type" value="Genomic_DNA"/>
</dbReference>
<dbReference type="InterPro" id="IPR020476">
    <property type="entry name" value="Nudix_hydrolase"/>
</dbReference>
<organism evidence="6 7">
    <name type="scientific">Viridibacillus soli</name>
    <dbReference type="NCBI Taxonomy" id="2798301"/>
    <lineage>
        <taxon>Bacteria</taxon>
        <taxon>Bacillati</taxon>
        <taxon>Bacillota</taxon>
        <taxon>Bacilli</taxon>
        <taxon>Bacillales</taxon>
        <taxon>Caryophanaceae</taxon>
        <taxon>Viridibacillus</taxon>
    </lineage>
</organism>
<gene>
    <name evidence="6" type="ORF">JFL43_09020</name>
</gene>
<dbReference type="InterPro" id="IPR015797">
    <property type="entry name" value="NUDIX_hydrolase-like_dom_sf"/>
</dbReference>
<dbReference type="InterPro" id="IPR020084">
    <property type="entry name" value="NUDIX_hydrolase_CS"/>
</dbReference>
<accession>A0ABS1H6S3</accession>
<reference evidence="6 7" key="1">
    <citation type="submission" date="2020-12" db="EMBL/GenBank/DDBJ databases">
        <title>YIM B01967 draft genome.</title>
        <authorList>
            <person name="Yan X."/>
        </authorList>
    </citation>
    <scope>NUCLEOTIDE SEQUENCE [LARGE SCALE GENOMIC DNA]</scope>
    <source>
        <strain evidence="6 7">YIM B01967</strain>
    </source>
</reference>
<comment type="caution">
    <text evidence="6">The sequence shown here is derived from an EMBL/GenBank/DDBJ whole genome shotgun (WGS) entry which is preliminary data.</text>
</comment>
<comment type="cofactor">
    <cofactor evidence="1">
        <name>Mg(2+)</name>
        <dbReference type="ChEBI" id="CHEBI:18420"/>
    </cofactor>
</comment>
<proteinExistence type="inferred from homology"/>
<comment type="similarity">
    <text evidence="4">Belongs to the Nudix hydrolase family.</text>
</comment>
<evidence type="ECO:0000313" key="6">
    <source>
        <dbReference type="EMBL" id="MBK3494999.1"/>
    </source>
</evidence>
<keyword evidence="3" id="KW-0460">Magnesium</keyword>
<dbReference type="CDD" id="cd02883">
    <property type="entry name" value="NUDIX_Hydrolase"/>
    <property type="match status" value="1"/>
</dbReference>
<evidence type="ECO:0000313" key="7">
    <source>
        <dbReference type="Proteomes" id="UP000618943"/>
    </source>
</evidence>
<dbReference type="RefSeq" id="WP_200748778.1">
    <property type="nucleotide sequence ID" value="NZ_JAEOAH010000008.1"/>
</dbReference>
<sequence>MNRIDVVYVLLYDEKCENVLMVKNIGNESSYYTLPGGAVEKGETIQEAAIREVKEETGLDVEVDGIFTVSEAFFEEREHHAIFFIFKGRIIRGKINILFPEEIEEISWIPSHIAEKHIHIPSELEGVTNKKNSVPYILRGNVVYKS</sequence>
<dbReference type="InterPro" id="IPR000086">
    <property type="entry name" value="NUDIX_hydrolase_dom"/>
</dbReference>
<keyword evidence="2 4" id="KW-0378">Hydrolase</keyword>
<dbReference type="Pfam" id="PF00293">
    <property type="entry name" value="NUDIX"/>
    <property type="match status" value="1"/>
</dbReference>
<dbReference type="Gene3D" id="3.90.79.10">
    <property type="entry name" value="Nucleoside Triphosphate Pyrophosphohydrolase"/>
    <property type="match status" value="1"/>
</dbReference>
<dbReference type="SUPFAM" id="SSF55811">
    <property type="entry name" value="Nudix"/>
    <property type="match status" value="1"/>
</dbReference>
<evidence type="ECO:0000256" key="3">
    <source>
        <dbReference type="ARBA" id="ARBA00022842"/>
    </source>
</evidence>
<dbReference type="PROSITE" id="PS51462">
    <property type="entry name" value="NUDIX"/>
    <property type="match status" value="1"/>
</dbReference>
<dbReference type="PRINTS" id="PR00502">
    <property type="entry name" value="NUDIXFAMILY"/>
</dbReference>
<evidence type="ECO:0000256" key="4">
    <source>
        <dbReference type="RuleBase" id="RU003476"/>
    </source>
</evidence>
<dbReference type="PANTHER" id="PTHR43046:SF12">
    <property type="entry name" value="GDP-MANNOSE MANNOSYL HYDROLASE"/>
    <property type="match status" value="1"/>
</dbReference>
<evidence type="ECO:0000256" key="2">
    <source>
        <dbReference type="ARBA" id="ARBA00022801"/>
    </source>
</evidence>
<evidence type="ECO:0000256" key="1">
    <source>
        <dbReference type="ARBA" id="ARBA00001946"/>
    </source>
</evidence>
<protein>
    <submittedName>
        <fullName evidence="6">NUDIX hydrolase</fullName>
    </submittedName>
</protein>
<name>A0ABS1H6S3_9BACL</name>
<dbReference type="PROSITE" id="PS00893">
    <property type="entry name" value="NUDIX_BOX"/>
    <property type="match status" value="1"/>
</dbReference>
<feature type="domain" description="Nudix hydrolase" evidence="5">
    <location>
        <begin position="2"/>
        <end position="131"/>
    </location>
</feature>
<keyword evidence="7" id="KW-1185">Reference proteome</keyword>